<evidence type="ECO:0000313" key="2">
    <source>
        <dbReference type="Proteomes" id="UP000316726"/>
    </source>
</evidence>
<dbReference type="EMBL" id="CP031034">
    <property type="protein sequence ID" value="QDZ17795.1"/>
    <property type="molecule type" value="Genomic_DNA"/>
</dbReference>
<proteinExistence type="predicted"/>
<reference evidence="1 2" key="1">
    <citation type="submission" date="2018-07" db="EMBL/GenBank/DDBJ databases">
        <title>The complete nuclear genome of the prasinophyte Chloropicon primus (CCMP1205).</title>
        <authorList>
            <person name="Pombert J.-F."/>
            <person name="Otis C."/>
            <person name="Turmel M."/>
            <person name="Lemieux C."/>
        </authorList>
    </citation>
    <scope>NUCLEOTIDE SEQUENCE [LARGE SCALE GENOMIC DNA]</scope>
    <source>
        <strain evidence="1 2">CCMP1205</strain>
    </source>
</reference>
<sequence>MATRASLVRLLERVASIQKQKQSDFIAQAWDVTRVVGREEKRGGKIIKALRKAEARAAEKEKKPLQKVDRFTKAMHHKRDRQMAKLAINDELRNLVN</sequence>
<protein>
    <submittedName>
        <fullName evidence="1">Uncharacterized protein</fullName>
    </submittedName>
</protein>
<organism evidence="1 2">
    <name type="scientific">Chloropicon primus</name>
    <dbReference type="NCBI Taxonomy" id="1764295"/>
    <lineage>
        <taxon>Eukaryota</taxon>
        <taxon>Viridiplantae</taxon>
        <taxon>Chlorophyta</taxon>
        <taxon>Chloropicophyceae</taxon>
        <taxon>Chloropicales</taxon>
        <taxon>Chloropicaceae</taxon>
        <taxon>Chloropicon</taxon>
    </lineage>
</organism>
<name>A0A5B8MDT1_9CHLO</name>
<evidence type="ECO:0000313" key="1">
    <source>
        <dbReference type="EMBL" id="QDZ17795.1"/>
    </source>
</evidence>
<dbReference type="Proteomes" id="UP000316726">
    <property type="component" value="Chromosome 1"/>
</dbReference>
<accession>A0A5B8MDT1</accession>
<gene>
    <name evidence="1" type="ORF">A3770_01p03130</name>
</gene>
<keyword evidence="2" id="KW-1185">Reference proteome</keyword>
<dbReference type="AlphaFoldDB" id="A0A5B8MDT1"/>